<dbReference type="OrthoDB" id="5177743at2"/>
<dbReference type="InterPro" id="IPR001647">
    <property type="entry name" value="HTH_TetR"/>
</dbReference>
<evidence type="ECO:0000256" key="4">
    <source>
        <dbReference type="ARBA" id="ARBA00023163"/>
    </source>
</evidence>
<feature type="DNA-binding region" description="H-T-H motif" evidence="5">
    <location>
        <begin position="35"/>
        <end position="54"/>
    </location>
</feature>
<dbReference type="Pfam" id="PF00440">
    <property type="entry name" value="TetR_N"/>
    <property type="match status" value="1"/>
</dbReference>
<keyword evidence="4" id="KW-0804">Transcription</keyword>
<dbReference type="InterPro" id="IPR039538">
    <property type="entry name" value="BetI_C"/>
</dbReference>
<dbReference type="RefSeq" id="WP_133901573.1">
    <property type="nucleotide sequence ID" value="NZ_SOCP01000002.1"/>
</dbReference>
<dbReference type="AlphaFoldDB" id="A0A4V3FUS3"/>
<dbReference type="Proteomes" id="UP000294927">
    <property type="component" value="Unassembled WGS sequence"/>
</dbReference>
<evidence type="ECO:0000313" key="7">
    <source>
        <dbReference type="EMBL" id="TDV56321.1"/>
    </source>
</evidence>
<dbReference type="Gene3D" id="1.10.357.10">
    <property type="entry name" value="Tetracycline Repressor, domain 2"/>
    <property type="match status" value="1"/>
</dbReference>
<protein>
    <submittedName>
        <fullName evidence="7">TetR family transcriptional regulator</fullName>
    </submittedName>
</protein>
<keyword evidence="3 5" id="KW-0238">DNA-binding</keyword>
<feature type="domain" description="HTH tetR-type" evidence="6">
    <location>
        <begin position="12"/>
        <end position="72"/>
    </location>
</feature>
<sequence>MPGRRRTAVEGEQRRAQIIEAAEHAIATTGFEGLRVRDVADQVGINIATLHYHFPTKEALVAAVVQRIVSTLDRVPLSDPVQDPRQMLVDHVEHILGRFGADRNLFVVLNETYARADRDAELRAVLLANDHAWAEYLRTIFAAGRDAGQFRTDLDPDGATVLVIGFLKSLLTQLDLTAERRRLAADEIIRAVTAP</sequence>
<dbReference type="GO" id="GO:0003700">
    <property type="term" value="F:DNA-binding transcription factor activity"/>
    <property type="evidence" value="ECO:0007669"/>
    <property type="project" value="TreeGrafter"/>
</dbReference>
<dbReference type="PROSITE" id="PS50977">
    <property type="entry name" value="HTH_TETR_2"/>
    <property type="match status" value="1"/>
</dbReference>
<accession>A0A4V3FUS3</accession>
<dbReference type="SUPFAM" id="SSF48498">
    <property type="entry name" value="Tetracyclin repressor-like, C-terminal domain"/>
    <property type="match status" value="1"/>
</dbReference>
<dbReference type="InterPro" id="IPR009057">
    <property type="entry name" value="Homeodomain-like_sf"/>
</dbReference>
<dbReference type="PRINTS" id="PR00455">
    <property type="entry name" value="HTHTETR"/>
</dbReference>
<dbReference type="PANTHER" id="PTHR30055">
    <property type="entry name" value="HTH-TYPE TRANSCRIPTIONAL REGULATOR RUTR"/>
    <property type="match status" value="1"/>
</dbReference>
<dbReference type="InterPro" id="IPR036271">
    <property type="entry name" value="Tet_transcr_reg_TetR-rel_C_sf"/>
</dbReference>
<comment type="caution">
    <text evidence="7">The sequence shown here is derived from an EMBL/GenBank/DDBJ whole genome shotgun (WGS) entry which is preliminary data.</text>
</comment>
<dbReference type="PANTHER" id="PTHR30055:SF175">
    <property type="entry name" value="HTH-TYPE TRANSCRIPTIONAL REPRESSOR KSTR2"/>
    <property type="match status" value="1"/>
</dbReference>
<evidence type="ECO:0000313" key="8">
    <source>
        <dbReference type="Proteomes" id="UP000294927"/>
    </source>
</evidence>
<organism evidence="7 8">
    <name type="scientific">Actinophytocola oryzae</name>
    <dbReference type="NCBI Taxonomy" id="502181"/>
    <lineage>
        <taxon>Bacteria</taxon>
        <taxon>Bacillati</taxon>
        <taxon>Actinomycetota</taxon>
        <taxon>Actinomycetes</taxon>
        <taxon>Pseudonocardiales</taxon>
        <taxon>Pseudonocardiaceae</taxon>
    </lineage>
</organism>
<evidence type="ECO:0000256" key="3">
    <source>
        <dbReference type="ARBA" id="ARBA00023125"/>
    </source>
</evidence>
<keyword evidence="1" id="KW-0678">Repressor</keyword>
<dbReference type="EMBL" id="SOCP01000002">
    <property type="protein sequence ID" value="TDV56321.1"/>
    <property type="molecule type" value="Genomic_DNA"/>
</dbReference>
<name>A0A4V3FUS3_9PSEU</name>
<evidence type="ECO:0000259" key="6">
    <source>
        <dbReference type="PROSITE" id="PS50977"/>
    </source>
</evidence>
<dbReference type="SUPFAM" id="SSF46689">
    <property type="entry name" value="Homeodomain-like"/>
    <property type="match status" value="1"/>
</dbReference>
<dbReference type="InterPro" id="IPR050109">
    <property type="entry name" value="HTH-type_TetR-like_transc_reg"/>
</dbReference>
<keyword evidence="8" id="KW-1185">Reference proteome</keyword>
<reference evidence="7 8" key="1">
    <citation type="submission" date="2019-03" db="EMBL/GenBank/DDBJ databases">
        <title>Genomic Encyclopedia of Archaeal and Bacterial Type Strains, Phase II (KMG-II): from individual species to whole genera.</title>
        <authorList>
            <person name="Goeker M."/>
        </authorList>
    </citation>
    <scope>NUCLEOTIDE SEQUENCE [LARGE SCALE GENOMIC DNA]</scope>
    <source>
        <strain evidence="7 8">DSM 45499</strain>
    </source>
</reference>
<evidence type="ECO:0000256" key="5">
    <source>
        <dbReference type="PROSITE-ProRule" id="PRU00335"/>
    </source>
</evidence>
<dbReference type="GO" id="GO:0000976">
    <property type="term" value="F:transcription cis-regulatory region binding"/>
    <property type="evidence" value="ECO:0007669"/>
    <property type="project" value="TreeGrafter"/>
</dbReference>
<dbReference type="Pfam" id="PF13977">
    <property type="entry name" value="TetR_C_6"/>
    <property type="match status" value="1"/>
</dbReference>
<evidence type="ECO:0000256" key="1">
    <source>
        <dbReference type="ARBA" id="ARBA00022491"/>
    </source>
</evidence>
<proteinExistence type="predicted"/>
<keyword evidence="2" id="KW-0805">Transcription regulation</keyword>
<evidence type="ECO:0000256" key="2">
    <source>
        <dbReference type="ARBA" id="ARBA00023015"/>
    </source>
</evidence>
<gene>
    <name evidence="7" type="ORF">CLV71_102387</name>
</gene>